<gene>
    <name evidence="1" type="ORF">U729_2330</name>
</gene>
<dbReference type="eggNOG" id="ENOG50324YR">
    <property type="taxonomic scope" value="Bacteria"/>
</dbReference>
<dbReference type="KEGG" id="cbv:U729_2330"/>
<keyword evidence="2" id="KW-1185">Reference proteome</keyword>
<sequence length="98" mass="11535">MRKRKKKFITFILVTIIVFWLTGFIPKNIGKVVSIHYINRKYSSLNLHFLNIEYSEKDKVYVSHFENKEGEIYNVLVGSKELPINVSFNPLNIPKGLY</sequence>
<dbReference type="AlphaFoldDB" id="A0A0A7G1M6"/>
<evidence type="ECO:0000313" key="1">
    <source>
        <dbReference type="EMBL" id="AIY84871.1"/>
    </source>
</evidence>
<proteinExistence type="predicted"/>
<name>A0A0A7G1M6_9CLOT</name>
<dbReference type="STRING" id="1561.NPD11_691"/>
<evidence type="ECO:0000313" key="2">
    <source>
        <dbReference type="Proteomes" id="UP000030635"/>
    </source>
</evidence>
<dbReference type="EMBL" id="CP006905">
    <property type="protein sequence ID" value="AIY84871.1"/>
    <property type="molecule type" value="Genomic_DNA"/>
</dbReference>
<dbReference type="Proteomes" id="UP000030635">
    <property type="component" value="Chromosome"/>
</dbReference>
<organism evidence="1 2">
    <name type="scientific">Clostridium baratii str. Sullivan</name>
    <dbReference type="NCBI Taxonomy" id="1415775"/>
    <lineage>
        <taxon>Bacteria</taxon>
        <taxon>Bacillati</taxon>
        <taxon>Bacillota</taxon>
        <taxon>Clostridia</taxon>
        <taxon>Eubacteriales</taxon>
        <taxon>Clostridiaceae</taxon>
        <taxon>Clostridium</taxon>
    </lineage>
</organism>
<protein>
    <submittedName>
        <fullName evidence="1">Uncharacterized protein</fullName>
    </submittedName>
</protein>
<accession>A0A0A7G1M6</accession>
<reference evidence="1 2" key="1">
    <citation type="journal article" date="2015" name="Infect. Genet. Evol.">
        <title>Genomic sequences of six botulinum neurotoxin-producing strains representing three clostridial species illustrate the mobility and diversity of botulinum neurotoxin genes.</title>
        <authorList>
            <person name="Smith T.J."/>
            <person name="Hill K.K."/>
            <person name="Xie G."/>
            <person name="Foley B.T."/>
            <person name="Williamson C.H."/>
            <person name="Foster J.T."/>
            <person name="Johnson S.L."/>
            <person name="Chertkov O."/>
            <person name="Teshima H."/>
            <person name="Gibbons H.S."/>
            <person name="Johnsky L.A."/>
            <person name="Karavis M.A."/>
            <person name="Smith L.A."/>
        </authorList>
    </citation>
    <scope>NUCLEOTIDE SEQUENCE [LARGE SCALE GENOMIC DNA]</scope>
    <source>
        <strain evidence="1">Sullivan</strain>
    </source>
</reference>
<dbReference type="HOGENOM" id="CLU_182849_0_0_9"/>
<dbReference type="RefSeq" id="WP_039315138.1">
    <property type="nucleotide sequence ID" value="NZ_CP006905.1"/>
</dbReference>